<dbReference type="InterPro" id="IPR001757">
    <property type="entry name" value="P_typ_ATPase"/>
</dbReference>
<evidence type="ECO:0000256" key="16">
    <source>
        <dbReference type="ARBA" id="ARBA00049289"/>
    </source>
</evidence>
<dbReference type="NCBIfam" id="TIGR00003">
    <property type="entry name" value="copper ion binding protein"/>
    <property type="match status" value="2"/>
</dbReference>
<dbReference type="InterPro" id="IPR006121">
    <property type="entry name" value="HMA_dom"/>
</dbReference>
<dbReference type="SFLD" id="SFLDF00027">
    <property type="entry name" value="p-type_atpase"/>
    <property type="match status" value="1"/>
</dbReference>
<dbReference type="FunFam" id="3.30.70.100:FF:000033">
    <property type="entry name" value="Copper-transporting ATPase HMA5"/>
    <property type="match status" value="1"/>
</dbReference>
<accession>A0A1S3VMP3</accession>
<keyword evidence="5 18" id="KW-0812">Transmembrane</keyword>
<dbReference type="AlphaFoldDB" id="A0A1S3VMP3"/>
<dbReference type="Gene3D" id="3.30.70.100">
    <property type="match status" value="3"/>
</dbReference>
<dbReference type="InterPro" id="IPR036163">
    <property type="entry name" value="HMA_dom_sf"/>
</dbReference>
<keyword evidence="7" id="KW-0677">Repeat</keyword>
<feature type="transmembrane region" description="Helical" evidence="18">
    <location>
        <begin position="915"/>
        <end position="935"/>
    </location>
</feature>
<keyword evidence="13" id="KW-0186">Copper</keyword>
<dbReference type="CDD" id="cd00371">
    <property type="entry name" value="HMA"/>
    <property type="match status" value="3"/>
</dbReference>
<dbReference type="Pfam" id="PF00122">
    <property type="entry name" value="E1-E2_ATPase"/>
    <property type="match status" value="1"/>
</dbReference>
<evidence type="ECO:0000256" key="14">
    <source>
        <dbReference type="ARBA" id="ARBA00023065"/>
    </source>
</evidence>
<dbReference type="PROSITE" id="PS50846">
    <property type="entry name" value="HMA_2"/>
    <property type="match status" value="3"/>
</dbReference>
<dbReference type="GeneID" id="106776408"/>
<evidence type="ECO:0000313" key="20">
    <source>
        <dbReference type="Proteomes" id="UP000087766"/>
    </source>
</evidence>
<dbReference type="Pfam" id="PF00702">
    <property type="entry name" value="Hydrolase"/>
    <property type="match status" value="1"/>
</dbReference>
<feature type="transmembrane region" description="Helical" evidence="18">
    <location>
        <begin position="941"/>
        <end position="964"/>
    </location>
</feature>
<dbReference type="GO" id="GO:0005507">
    <property type="term" value="F:copper ion binding"/>
    <property type="evidence" value="ECO:0007669"/>
    <property type="project" value="InterPro"/>
</dbReference>
<dbReference type="InterPro" id="IPR008250">
    <property type="entry name" value="ATPase_P-typ_transduc_dom_A_sf"/>
</dbReference>
<dbReference type="Proteomes" id="UP000087766">
    <property type="component" value="Chromosome 11"/>
</dbReference>
<feature type="transmembrane region" description="Helical" evidence="18">
    <location>
        <begin position="557"/>
        <end position="576"/>
    </location>
</feature>
<reference evidence="20" key="1">
    <citation type="journal article" date="2014" name="Nat. Commun.">
        <title>Genome sequence of mungbean and insights into evolution within Vigna species.</title>
        <authorList>
            <person name="Kang Y.J."/>
            <person name="Kim S.K."/>
            <person name="Kim M.Y."/>
            <person name="Lestari P."/>
            <person name="Kim K.H."/>
            <person name="Ha B.K."/>
            <person name="Jun T.H."/>
            <person name="Hwang W.J."/>
            <person name="Lee T."/>
            <person name="Lee J."/>
            <person name="Shim S."/>
            <person name="Yoon M.Y."/>
            <person name="Jang Y.E."/>
            <person name="Han K.S."/>
            <person name="Taeprayoon P."/>
            <person name="Yoon N."/>
            <person name="Somta P."/>
            <person name="Tanya P."/>
            <person name="Kim K.S."/>
            <person name="Gwag J.G."/>
            <person name="Moon J.K."/>
            <person name="Lee Y.H."/>
            <person name="Park B.S."/>
            <person name="Bombarely A."/>
            <person name="Doyle J.J."/>
            <person name="Jackson S.A."/>
            <person name="Schafleitner R."/>
            <person name="Srinives P."/>
            <person name="Varshney R.K."/>
            <person name="Lee S.H."/>
        </authorList>
    </citation>
    <scope>NUCLEOTIDE SEQUENCE [LARGE SCALE GENOMIC DNA]</scope>
    <source>
        <strain evidence="20">cv. VC1973A</strain>
    </source>
</reference>
<keyword evidence="4" id="KW-0813">Transport</keyword>
<dbReference type="GO" id="GO:0016887">
    <property type="term" value="F:ATP hydrolysis activity"/>
    <property type="evidence" value="ECO:0007669"/>
    <property type="project" value="InterPro"/>
</dbReference>
<name>A0A1S3VMP3_VIGRR</name>
<dbReference type="NCBIfam" id="TIGR01494">
    <property type="entry name" value="ATPase_P-type"/>
    <property type="match status" value="1"/>
</dbReference>
<dbReference type="InterPro" id="IPR059000">
    <property type="entry name" value="ATPase_P-type_domA"/>
</dbReference>
<feature type="transmembrane region" description="Helical" evidence="18">
    <location>
        <begin position="291"/>
        <end position="312"/>
    </location>
</feature>
<dbReference type="SUPFAM" id="SSF56784">
    <property type="entry name" value="HAD-like"/>
    <property type="match status" value="1"/>
</dbReference>
<dbReference type="Gene3D" id="3.40.50.1000">
    <property type="entry name" value="HAD superfamily/HAD-like"/>
    <property type="match status" value="1"/>
</dbReference>
<dbReference type="InterPro" id="IPR023299">
    <property type="entry name" value="ATPase_P-typ_cyto_dom_N"/>
</dbReference>
<gene>
    <name evidence="21" type="primary">LOC106776408</name>
</gene>
<feature type="transmembrane region" description="Helical" evidence="18">
    <location>
        <begin position="366"/>
        <end position="383"/>
    </location>
</feature>
<dbReference type="GO" id="GO:0005524">
    <property type="term" value="F:ATP binding"/>
    <property type="evidence" value="ECO:0007669"/>
    <property type="project" value="UniProtKB-UniRule"/>
</dbReference>
<feature type="transmembrane region" description="Helical" evidence="18">
    <location>
        <begin position="324"/>
        <end position="345"/>
    </location>
</feature>
<evidence type="ECO:0000313" key="21">
    <source>
        <dbReference type="RefSeq" id="XP_014519344.1"/>
    </source>
</evidence>
<dbReference type="NCBIfam" id="TIGR01525">
    <property type="entry name" value="ATPase-IB_hvy"/>
    <property type="match status" value="1"/>
</dbReference>
<dbReference type="PRINTS" id="PR00119">
    <property type="entry name" value="CATATPASE"/>
</dbReference>
<keyword evidence="11" id="KW-1278">Translocase</keyword>
<comment type="subcellular location">
    <subcellularLocation>
        <location evidence="1">Membrane</location>
        <topology evidence="1">Multi-pass membrane protein</topology>
    </subcellularLocation>
</comment>
<dbReference type="SUPFAM" id="SSF55008">
    <property type="entry name" value="HMA, heavy metal-associated domain"/>
    <property type="match status" value="3"/>
</dbReference>
<dbReference type="PANTHER" id="PTHR46594">
    <property type="entry name" value="P-TYPE CATION-TRANSPORTING ATPASE"/>
    <property type="match status" value="1"/>
</dbReference>
<organism evidence="20 21">
    <name type="scientific">Vigna radiata var. radiata</name>
    <name type="common">Mung bean</name>
    <name type="synonym">Phaseolus aureus</name>
    <dbReference type="NCBI Taxonomy" id="3916"/>
    <lineage>
        <taxon>Eukaryota</taxon>
        <taxon>Viridiplantae</taxon>
        <taxon>Streptophyta</taxon>
        <taxon>Embryophyta</taxon>
        <taxon>Tracheophyta</taxon>
        <taxon>Spermatophyta</taxon>
        <taxon>Magnoliopsida</taxon>
        <taxon>eudicotyledons</taxon>
        <taxon>Gunneridae</taxon>
        <taxon>Pentapetalae</taxon>
        <taxon>rosids</taxon>
        <taxon>fabids</taxon>
        <taxon>Fabales</taxon>
        <taxon>Fabaceae</taxon>
        <taxon>Papilionoideae</taxon>
        <taxon>50 kb inversion clade</taxon>
        <taxon>NPAAA clade</taxon>
        <taxon>indigoferoid/millettioid clade</taxon>
        <taxon>Phaseoleae</taxon>
        <taxon>Vigna</taxon>
    </lineage>
</organism>
<dbReference type="FunFam" id="3.40.50.1000:FF:000031">
    <property type="entry name" value="Probable copper-transporting ATPase HMA5"/>
    <property type="match status" value="1"/>
</dbReference>
<evidence type="ECO:0000256" key="3">
    <source>
        <dbReference type="ARBA" id="ARBA00012517"/>
    </source>
</evidence>
<dbReference type="InterPro" id="IPR023298">
    <property type="entry name" value="ATPase_P-typ_TM_dom_sf"/>
</dbReference>
<dbReference type="Pfam" id="PF00403">
    <property type="entry name" value="HMA"/>
    <property type="match status" value="2"/>
</dbReference>
<dbReference type="InterPro" id="IPR044492">
    <property type="entry name" value="P_typ_ATPase_HD_dom"/>
</dbReference>
<dbReference type="CDD" id="cd02094">
    <property type="entry name" value="P-type_ATPase_Cu-like"/>
    <property type="match status" value="1"/>
</dbReference>
<dbReference type="FunFam" id="2.70.150.10:FF:000002">
    <property type="entry name" value="Copper-transporting ATPase 1, putative"/>
    <property type="match status" value="1"/>
</dbReference>
<evidence type="ECO:0000256" key="17">
    <source>
        <dbReference type="ARBA" id="ARBA00077729"/>
    </source>
</evidence>
<sequence>MGEKLECWECSSSLQCCGNLWPKARYPSMTAVEAGKTVAELEGSESKVVLFSVMGMTCAACAGSVEKTIKRLPGIREAVVDVLNHKAQVLYLPSMVNEERIREAIEDAGFEAKVIEEDSNYTSTQICRIHIRGMTCTSCSSTIESALQSLRGVHKARVALTTEEAEVHYDPKILTHNHLMEAIQGTGFEAILISTGEHISKIELKIDGIKNDQSLGAIERSLRALPGVETIAIYPEINKIAITYIPHMTGPRTFIEVIESTGSGCFKAVIFPNDEGREALRQQEINRYFKLFIWSLAFTVPVFLTSMVFMYIPGVKRVLDVKIVNMLNIGLLLRCDFATPVQFIIGRRFYVGAYRALRKGSANMDVLIALGTNAAYFYSLYVVERSVFSRHFKGNDFFETSSMLISFILLGKYLEVLAKGKTSQAIAKLMNLTPETATLLTQDDKGDVVSEKQIDIRLIQKDDVIKVVPGSKVASDGFVIWGQSHVNESMITGEARPVAKRRGDMVIGGTMNENGVMHVKVTRVGSESALSQIVRLVESAQMAKAPVQKLADHISKYFVPLVIVLSLSTWLSWFLAGKLHAYPKSWIPSSMNYFELALQFGISVMVIACPCALGLATPTAVMVGTGVGATQGVLIKGGQALESAHKVNCIVFDKTGTLTVGKPVVVTTKLFKKMSIKDFYEFTAAAEVNSEHPIAKAIVEHAKKITEEQNHSWPVAHNFVSVSGHGVKAIVLNKDILVGNKKMMLDHNITISADAEEILAEAESLAQTGILVSMDGEVAGVLAVSDPLKPGANEVISILNSMKIKSIMVTGDNWGTANSIARQAGIETVIAEAQPETKATKIKELQASGYTVAMVGDGINDSPALVAADVGMAIGAGTDIAIEAADIVLMKSNLEDIIIAIDLANKTFSRIRLNYFWALGYNILAIPIAAGILYSSTRFRLPPWIAGAAMAASSLSVVCSSLLLKNYKRPSKLNNMEINGVKIE</sequence>
<keyword evidence="6 18" id="KW-0479">Metal-binding</keyword>
<evidence type="ECO:0000256" key="2">
    <source>
        <dbReference type="ARBA" id="ARBA00006024"/>
    </source>
</evidence>
<keyword evidence="20" id="KW-1185">Reference proteome</keyword>
<protein>
    <recommendedName>
        <fullName evidence="3">P-type Cu(+) transporter</fullName>
        <ecNumber evidence="3">7.2.2.8</ecNumber>
    </recommendedName>
    <alternativeName>
        <fullName evidence="17">Protein HEAVY METAL ATPASE 5</fullName>
    </alternativeName>
</protein>
<dbReference type="InterPro" id="IPR006122">
    <property type="entry name" value="HMA_Cu_ion-bd"/>
</dbReference>
<evidence type="ECO:0000256" key="1">
    <source>
        <dbReference type="ARBA" id="ARBA00004141"/>
    </source>
</evidence>
<evidence type="ECO:0000256" key="15">
    <source>
        <dbReference type="ARBA" id="ARBA00023136"/>
    </source>
</evidence>
<keyword evidence="10 18" id="KW-0067">ATP-binding</keyword>
<evidence type="ECO:0000256" key="6">
    <source>
        <dbReference type="ARBA" id="ARBA00022723"/>
    </source>
</evidence>
<keyword evidence="9" id="KW-0187">Copper transport</keyword>
<dbReference type="PROSITE" id="PS00154">
    <property type="entry name" value="ATPASE_E1_E2"/>
    <property type="match status" value="1"/>
</dbReference>
<dbReference type="PRINTS" id="PR00942">
    <property type="entry name" value="CUATPASEI"/>
</dbReference>
<dbReference type="PROSITE" id="PS01047">
    <property type="entry name" value="HMA_1"/>
    <property type="match status" value="2"/>
</dbReference>
<dbReference type="PRINTS" id="PR00943">
    <property type="entry name" value="CUATPASE"/>
</dbReference>
<evidence type="ECO:0000256" key="8">
    <source>
        <dbReference type="ARBA" id="ARBA00022741"/>
    </source>
</evidence>
<dbReference type="InterPro" id="IPR036412">
    <property type="entry name" value="HAD-like_sf"/>
</dbReference>
<dbReference type="InterPro" id="IPR017969">
    <property type="entry name" value="Heavy-metal-associated_CS"/>
</dbReference>
<keyword evidence="8 18" id="KW-0547">Nucleotide-binding</keyword>
<feature type="domain" description="HMA" evidence="19">
    <location>
        <begin position="47"/>
        <end position="113"/>
    </location>
</feature>
<reference evidence="21" key="2">
    <citation type="submission" date="2025-08" db="UniProtKB">
        <authorList>
            <consortium name="RefSeq"/>
        </authorList>
    </citation>
    <scope>IDENTIFICATION</scope>
    <source>
        <tissue evidence="21">Leaf</tissue>
    </source>
</reference>
<evidence type="ECO:0000256" key="18">
    <source>
        <dbReference type="RuleBase" id="RU362081"/>
    </source>
</evidence>
<evidence type="ECO:0000256" key="13">
    <source>
        <dbReference type="ARBA" id="ARBA00023008"/>
    </source>
</evidence>
<dbReference type="GO" id="GO:0016020">
    <property type="term" value="C:membrane"/>
    <property type="evidence" value="ECO:0007669"/>
    <property type="project" value="UniProtKB-SubCell"/>
</dbReference>
<dbReference type="KEGG" id="vra:106776408"/>
<comment type="catalytic activity">
    <reaction evidence="16">
        <text>Cu(+)(in) + ATP + H2O = Cu(+)(out) + ADP + phosphate + H(+)</text>
        <dbReference type="Rhea" id="RHEA:25792"/>
        <dbReference type="ChEBI" id="CHEBI:15377"/>
        <dbReference type="ChEBI" id="CHEBI:15378"/>
        <dbReference type="ChEBI" id="CHEBI:30616"/>
        <dbReference type="ChEBI" id="CHEBI:43474"/>
        <dbReference type="ChEBI" id="CHEBI:49552"/>
        <dbReference type="ChEBI" id="CHEBI:456216"/>
        <dbReference type="EC" id="7.2.2.8"/>
    </reaction>
</comment>
<dbReference type="OrthoDB" id="432719at2759"/>
<dbReference type="SFLD" id="SFLDS00003">
    <property type="entry name" value="Haloacid_Dehalogenase"/>
    <property type="match status" value="1"/>
</dbReference>
<keyword evidence="14" id="KW-0406">Ion transport</keyword>
<keyword evidence="12 18" id="KW-1133">Transmembrane helix</keyword>
<feature type="domain" description="HMA" evidence="19">
    <location>
        <begin position="125"/>
        <end position="191"/>
    </location>
</feature>
<feature type="transmembrane region" description="Helical" evidence="18">
    <location>
        <begin position="596"/>
        <end position="616"/>
    </location>
</feature>
<dbReference type="EC" id="7.2.2.8" evidence="3"/>
<dbReference type="SUPFAM" id="SSF81665">
    <property type="entry name" value="Calcium ATPase, transmembrane domain M"/>
    <property type="match status" value="1"/>
</dbReference>
<dbReference type="InterPro" id="IPR023214">
    <property type="entry name" value="HAD_sf"/>
</dbReference>
<evidence type="ECO:0000256" key="11">
    <source>
        <dbReference type="ARBA" id="ARBA00022967"/>
    </source>
</evidence>
<dbReference type="Gene3D" id="2.70.150.10">
    <property type="entry name" value="Calcium-transporting ATPase, cytoplasmic transduction domain A"/>
    <property type="match status" value="1"/>
</dbReference>
<comment type="similarity">
    <text evidence="2 18">Belongs to the cation transport ATPase (P-type) (TC 3.A.3) family. Type IB subfamily.</text>
</comment>
<dbReference type="SUPFAM" id="SSF81653">
    <property type="entry name" value="Calcium ATPase, transduction domain A"/>
    <property type="match status" value="1"/>
</dbReference>
<dbReference type="InterPro" id="IPR018303">
    <property type="entry name" value="ATPase_P-typ_P_site"/>
</dbReference>
<dbReference type="Gene3D" id="3.40.1110.10">
    <property type="entry name" value="Calcium-transporting ATPase, cytoplasmic domain N"/>
    <property type="match status" value="2"/>
</dbReference>
<evidence type="ECO:0000256" key="7">
    <source>
        <dbReference type="ARBA" id="ARBA00022737"/>
    </source>
</evidence>
<dbReference type="GO" id="GO:0140581">
    <property type="term" value="F:P-type monovalent copper transporter activity"/>
    <property type="evidence" value="ECO:0007669"/>
    <property type="project" value="UniProtKB-EC"/>
</dbReference>
<evidence type="ECO:0000256" key="4">
    <source>
        <dbReference type="ARBA" id="ARBA00022448"/>
    </source>
</evidence>
<evidence type="ECO:0000256" key="9">
    <source>
        <dbReference type="ARBA" id="ARBA00022796"/>
    </source>
</evidence>
<dbReference type="SFLD" id="SFLDG00002">
    <property type="entry name" value="C1.7:_P-type_atpase_like"/>
    <property type="match status" value="1"/>
</dbReference>
<dbReference type="RefSeq" id="XP_014519344.1">
    <property type="nucleotide sequence ID" value="XM_014663858.2"/>
</dbReference>
<dbReference type="PANTHER" id="PTHR46594:SF4">
    <property type="entry name" value="P-TYPE CATION-TRANSPORTING ATPASE"/>
    <property type="match status" value="1"/>
</dbReference>
<evidence type="ECO:0000256" key="10">
    <source>
        <dbReference type="ARBA" id="ARBA00022840"/>
    </source>
</evidence>
<dbReference type="FunFam" id="3.30.70.100:FF:000001">
    <property type="entry name" value="ATPase copper transporting beta"/>
    <property type="match status" value="1"/>
</dbReference>
<feature type="domain" description="HMA" evidence="19">
    <location>
        <begin position="200"/>
        <end position="266"/>
    </location>
</feature>
<keyword evidence="15 18" id="KW-0472">Membrane</keyword>
<dbReference type="InterPro" id="IPR027256">
    <property type="entry name" value="P-typ_ATPase_IB"/>
</dbReference>
<proteinExistence type="inferred from homology"/>
<feature type="transmembrane region" description="Helical" evidence="18">
    <location>
        <begin position="403"/>
        <end position="420"/>
    </location>
</feature>
<evidence type="ECO:0000256" key="5">
    <source>
        <dbReference type="ARBA" id="ARBA00022692"/>
    </source>
</evidence>
<evidence type="ECO:0000256" key="12">
    <source>
        <dbReference type="ARBA" id="ARBA00022989"/>
    </source>
</evidence>
<evidence type="ECO:0000259" key="19">
    <source>
        <dbReference type="PROSITE" id="PS50846"/>
    </source>
</evidence>